<dbReference type="GO" id="GO:0006508">
    <property type="term" value="P:proteolysis"/>
    <property type="evidence" value="ECO:0007669"/>
    <property type="project" value="UniProtKB-KW"/>
</dbReference>
<name>A0A840W016_9ACTN</name>
<proteinExistence type="predicted"/>
<dbReference type="InterPro" id="IPR036013">
    <property type="entry name" value="Band_7/SPFH_dom_sf"/>
</dbReference>
<dbReference type="Proteomes" id="UP000579647">
    <property type="component" value="Unassembled WGS sequence"/>
</dbReference>
<gene>
    <name evidence="3" type="ORF">HNR07_001257</name>
</gene>
<dbReference type="GO" id="GO:0008233">
    <property type="term" value="F:peptidase activity"/>
    <property type="evidence" value="ECO:0007669"/>
    <property type="project" value="UniProtKB-KW"/>
</dbReference>
<dbReference type="EMBL" id="JACHDO010000001">
    <property type="protein sequence ID" value="MBB5490120.1"/>
    <property type="molecule type" value="Genomic_DNA"/>
</dbReference>
<dbReference type="InterPro" id="IPR001107">
    <property type="entry name" value="Band_7"/>
</dbReference>
<accession>A0A840W016</accession>
<feature type="domain" description="Band 7" evidence="2">
    <location>
        <begin position="69"/>
        <end position="234"/>
    </location>
</feature>
<evidence type="ECO:0000259" key="2">
    <source>
        <dbReference type="SMART" id="SM00244"/>
    </source>
</evidence>
<reference evidence="3 4" key="1">
    <citation type="submission" date="2020-08" db="EMBL/GenBank/DDBJ databases">
        <title>Sequencing the genomes of 1000 actinobacteria strains.</title>
        <authorList>
            <person name="Klenk H.-P."/>
        </authorList>
    </citation>
    <scope>NUCLEOTIDE SEQUENCE [LARGE SCALE GENOMIC DNA]</scope>
    <source>
        <strain evidence="3 4">DSM 44598</strain>
    </source>
</reference>
<sequence>MSETPSVTRPAPQYREREAFGSSGIPMFVVSVVLFLAGAGIACLPLIGLHASLVAVGIVVAAAGVVLAVGLTMVAPNEAQVVQFFGRYVGTIRTDGLRWVNPLTVRNAISTRIRNHETSVMKVNDAAGSPIEIAAVVVWQVEDTARASFEVDDFIQFVSTQTEAAVRHIAGKYPYDSYGDDAVPSLRDSADAITEQLSKEVAERVDAAGVKIVESRFTHLAYAPEIAQAMLQRQQASAMIAARAEIVEGAVTLVDRALARLSDEDVVDLDEERKAAMVSNLLVVLCSDRPASPVVNTGTLYQ</sequence>
<feature type="transmembrane region" description="Helical" evidence="1">
    <location>
        <begin position="53"/>
        <end position="75"/>
    </location>
</feature>
<evidence type="ECO:0000256" key="1">
    <source>
        <dbReference type="SAM" id="Phobius"/>
    </source>
</evidence>
<dbReference type="Pfam" id="PF01145">
    <property type="entry name" value="Band_7"/>
    <property type="match status" value="1"/>
</dbReference>
<dbReference type="RefSeq" id="WP_184363061.1">
    <property type="nucleotide sequence ID" value="NZ_BAAAKM010000095.1"/>
</dbReference>
<dbReference type="PANTHER" id="PTHR43446">
    <property type="entry name" value="MEMBRANE PROTEIN-RELATED"/>
    <property type="match status" value="1"/>
</dbReference>
<dbReference type="CDD" id="cd03402">
    <property type="entry name" value="SPFH_like_u2"/>
    <property type="match status" value="1"/>
</dbReference>
<keyword evidence="4" id="KW-1185">Reference proteome</keyword>
<organism evidence="3 4">
    <name type="scientific">Nocardiopsis metallicus</name>
    <dbReference type="NCBI Taxonomy" id="179819"/>
    <lineage>
        <taxon>Bacteria</taxon>
        <taxon>Bacillati</taxon>
        <taxon>Actinomycetota</taxon>
        <taxon>Actinomycetes</taxon>
        <taxon>Streptosporangiales</taxon>
        <taxon>Nocardiopsidaceae</taxon>
        <taxon>Nocardiopsis</taxon>
    </lineage>
</organism>
<feature type="transmembrane region" description="Helical" evidence="1">
    <location>
        <begin position="25"/>
        <end position="47"/>
    </location>
</feature>
<keyword evidence="1" id="KW-0472">Membrane</keyword>
<dbReference type="SUPFAM" id="SSF117892">
    <property type="entry name" value="Band 7/SPFH domain"/>
    <property type="match status" value="1"/>
</dbReference>
<evidence type="ECO:0000313" key="3">
    <source>
        <dbReference type="EMBL" id="MBB5490120.1"/>
    </source>
</evidence>
<comment type="caution">
    <text evidence="3">The sequence shown here is derived from an EMBL/GenBank/DDBJ whole genome shotgun (WGS) entry which is preliminary data.</text>
</comment>
<keyword evidence="3" id="KW-0378">Hydrolase</keyword>
<keyword evidence="1" id="KW-1133">Transmembrane helix</keyword>
<dbReference type="Gene3D" id="3.30.479.30">
    <property type="entry name" value="Band 7 domain"/>
    <property type="match status" value="1"/>
</dbReference>
<protein>
    <submittedName>
        <fullName evidence="3">Regulator of protease activity HflC (Stomatin/prohibitin superfamily)</fullName>
    </submittedName>
</protein>
<evidence type="ECO:0000313" key="4">
    <source>
        <dbReference type="Proteomes" id="UP000579647"/>
    </source>
</evidence>
<dbReference type="PANTHER" id="PTHR43446:SF1">
    <property type="entry name" value="BAND 7 DOMAIN-CONTAINING PROTEIN"/>
    <property type="match status" value="1"/>
</dbReference>
<dbReference type="AlphaFoldDB" id="A0A840W016"/>
<dbReference type="SMART" id="SM00244">
    <property type="entry name" value="PHB"/>
    <property type="match status" value="1"/>
</dbReference>
<keyword evidence="3" id="KW-0645">Protease</keyword>
<keyword evidence="1" id="KW-0812">Transmembrane</keyword>